<dbReference type="Proteomes" id="UP001519460">
    <property type="component" value="Unassembled WGS sequence"/>
</dbReference>
<dbReference type="AlphaFoldDB" id="A0ABD0JS28"/>
<reference evidence="2 3" key="1">
    <citation type="journal article" date="2023" name="Sci. Data">
        <title>Genome assembly of the Korean intertidal mud-creeper Batillaria attramentaria.</title>
        <authorList>
            <person name="Patra A.K."/>
            <person name="Ho P.T."/>
            <person name="Jun S."/>
            <person name="Lee S.J."/>
            <person name="Kim Y."/>
            <person name="Won Y.J."/>
        </authorList>
    </citation>
    <scope>NUCLEOTIDE SEQUENCE [LARGE SCALE GENOMIC DNA]</scope>
    <source>
        <strain evidence="2">Wonlab-2016</strain>
    </source>
</reference>
<protein>
    <submittedName>
        <fullName evidence="2">Uncharacterized protein</fullName>
    </submittedName>
</protein>
<dbReference type="EMBL" id="JACVVK020000343">
    <property type="protein sequence ID" value="KAK7477672.1"/>
    <property type="molecule type" value="Genomic_DNA"/>
</dbReference>
<evidence type="ECO:0000313" key="3">
    <source>
        <dbReference type="Proteomes" id="UP001519460"/>
    </source>
</evidence>
<organism evidence="2 3">
    <name type="scientific">Batillaria attramentaria</name>
    <dbReference type="NCBI Taxonomy" id="370345"/>
    <lineage>
        <taxon>Eukaryota</taxon>
        <taxon>Metazoa</taxon>
        <taxon>Spiralia</taxon>
        <taxon>Lophotrochozoa</taxon>
        <taxon>Mollusca</taxon>
        <taxon>Gastropoda</taxon>
        <taxon>Caenogastropoda</taxon>
        <taxon>Sorbeoconcha</taxon>
        <taxon>Cerithioidea</taxon>
        <taxon>Batillariidae</taxon>
        <taxon>Batillaria</taxon>
    </lineage>
</organism>
<accession>A0ABD0JS28</accession>
<gene>
    <name evidence="2" type="ORF">BaRGS_00031056</name>
</gene>
<comment type="caution">
    <text evidence="2">The sequence shown here is derived from an EMBL/GenBank/DDBJ whole genome shotgun (WGS) entry which is preliminary data.</text>
</comment>
<feature type="region of interest" description="Disordered" evidence="1">
    <location>
        <begin position="1"/>
        <end position="26"/>
    </location>
</feature>
<sequence length="100" mass="11004">MSSPQGISDGFESSPHERKIKNRNPSILSSVLDARVCQENSGLRSQGEQCGSIRCLDTCSKQSSFVEGKEKMRPVPHAKKEKKMLKPRKVLVIGGFGENS</sequence>
<name>A0ABD0JS28_9CAEN</name>
<keyword evidence="3" id="KW-1185">Reference proteome</keyword>
<evidence type="ECO:0000313" key="2">
    <source>
        <dbReference type="EMBL" id="KAK7477672.1"/>
    </source>
</evidence>
<proteinExistence type="predicted"/>
<evidence type="ECO:0000256" key="1">
    <source>
        <dbReference type="SAM" id="MobiDB-lite"/>
    </source>
</evidence>